<organism evidence="10">
    <name type="scientific">marine sediment metagenome</name>
    <dbReference type="NCBI Taxonomy" id="412755"/>
    <lineage>
        <taxon>unclassified sequences</taxon>
        <taxon>metagenomes</taxon>
        <taxon>ecological metagenomes</taxon>
    </lineage>
</organism>
<keyword evidence="7 8" id="KW-0472">Membrane</keyword>
<sequence>AMPPVIRLTNLGIRQVSQSVVEAAQAFGSSSRQILFEVQLPLAIPSIMVGINQTTMMALAMVVIASMIGARGLGLEVLLAINRIEVGRGFEAGLCIVLLAIIIDRITHAMAARQQYAA</sequence>
<dbReference type="InterPro" id="IPR000515">
    <property type="entry name" value="MetI-like"/>
</dbReference>
<feature type="domain" description="ABC transmembrane type-1" evidence="9">
    <location>
        <begin position="1"/>
        <end position="107"/>
    </location>
</feature>
<dbReference type="GO" id="GO:0015871">
    <property type="term" value="P:choline transport"/>
    <property type="evidence" value="ECO:0007669"/>
    <property type="project" value="TreeGrafter"/>
</dbReference>
<evidence type="ECO:0000256" key="5">
    <source>
        <dbReference type="ARBA" id="ARBA00022692"/>
    </source>
</evidence>
<keyword evidence="5 8" id="KW-0812">Transmembrane</keyword>
<dbReference type="PROSITE" id="PS50928">
    <property type="entry name" value="ABC_TM1"/>
    <property type="match status" value="1"/>
</dbReference>
<dbReference type="SUPFAM" id="SSF161098">
    <property type="entry name" value="MetI-like"/>
    <property type="match status" value="1"/>
</dbReference>
<evidence type="ECO:0000259" key="9">
    <source>
        <dbReference type="PROSITE" id="PS50928"/>
    </source>
</evidence>
<evidence type="ECO:0000313" key="10">
    <source>
        <dbReference type="EMBL" id="GAG67146.1"/>
    </source>
</evidence>
<dbReference type="GO" id="GO:0015226">
    <property type="term" value="F:carnitine transmembrane transporter activity"/>
    <property type="evidence" value="ECO:0007669"/>
    <property type="project" value="TreeGrafter"/>
</dbReference>
<reference evidence="10" key="1">
    <citation type="journal article" date="2014" name="Front. Microbiol.">
        <title>High frequency of phylogenetically diverse reductive dehalogenase-homologous genes in deep subseafloor sedimentary metagenomes.</title>
        <authorList>
            <person name="Kawai M."/>
            <person name="Futagami T."/>
            <person name="Toyoda A."/>
            <person name="Takaki Y."/>
            <person name="Nishi S."/>
            <person name="Hori S."/>
            <person name="Arai W."/>
            <person name="Tsubouchi T."/>
            <person name="Morono Y."/>
            <person name="Uchiyama I."/>
            <person name="Ito T."/>
            <person name="Fujiyama A."/>
            <person name="Inagaki F."/>
            <person name="Takami H."/>
        </authorList>
    </citation>
    <scope>NUCLEOTIDE SEQUENCE</scope>
    <source>
        <strain evidence="10">Expedition CK06-06</strain>
    </source>
</reference>
<evidence type="ECO:0000256" key="3">
    <source>
        <dbReference type="ARBA" id="ARBA00022448"/>
    </source>
</evidence>
<dbReference type="EMBL" id="BART01004157">
    <property type="protein sequence ID" value="GAG67146.1"/>
    <property type="molecule type" value="Genomic_DNA"/>
</dbReference>
<evidence type="ECO:0000256" key="4">
    <source>
        <dbReference type="ARBA" id="ARBA00022475"/>
    </source>
</evidence>
<dbReference type="GO" id="GO:0043190">
    <property type="term" value="C:ATP-binding cassette (ABC) transporter complex"/>
    <property type="evidence" value="ECO:0007669"/>
    <property type="project" value="TreeGrafter"/>
</dbReference>
<dbReference type="PANTHER" id="PTHR47737">
    <property type="entry name" value="GLYCINE BETAINE/PROLINE BETAINE TRANSPORT SYSTEM PERMEASE PROTEIN PROW"/>
    <property type="match status" value="1"/>
</dbReference>
<protein>
    <recommendedName>
        <fullName evidence="9">ABC transmembrane type-1 domain-containing protein</fullName>
    </recommendedName>
</protein>
<accession>X1B551</accession>
<feature type="transmembrane region" description="Helical" evidence="8">
    <location>
        <begin position="86"/>
        <end position="103"/>
    </location>
</feature>
<feature type="transmembrane region" description="Helical" evidence="8">
    <location>
        <begin position="56"/>
        <end position="74"/>
    </location>
</feature>
<dbReference type="InterPro" id="IPR035906">
    <property type="entry name" value="MetI-like_sf"/>
</dbReference>
<evidence type="ECO:0000256" key="1">
    <source>
        <dbReference type="ARBA" id="ARBA00004141"/>
    </source>
</evidence>
<evidence type="ECO:0000256" key="7">
    <source>
        <dbReference type="ARBA" id="ARBA00023136"/>
    </source>
</evidence>
<keyword evidence="4" id="KW-1003">Cell membrane</keyword>
<comment type="subcellular location">
    <subcellularLocation>
        <location evidence="2">Cell membrane</location>
    </subcellularLocation>
    <subcellularLocation>
        <location evidence="1">Membrane</location>
        <topology evidence="1">Multi-pass membrane protein</topology>
    </subcellularLocation>
</comment>
<keyword evidence="3" id="KW-0813">Transport</keyword>
<gene>
    <name evidence="10" type="ORF">S01H4_10702</name>
</gene>
<feature type="non-terminal residue" evidence="10">
    <location>
        <position position="1"/>
    </location>
</feature>
<comment type="caution">
    <text evidence="10">The sequence shown here is derived from an EMBL/GenBank/DDBJ whole genome shotgun (WGS) entry which is preliminary data.</text>
</comment>
<dbReference type="CDD" id="cd06261">
    <property type="entry name" value="TM_PBP2"/>
    <property type="match status" value="1"/>
</dbReference>
<proteinExistence type="predicted"/>
<dbReference type="Gene3D" id="1.10.3720.10">
    <property type="entry name" value="MetI-like"/>
    <property type="match status" value="1"/>
</dbReference>
<dbReference type="GO" id="GO:0005275">
    <property type="term" value="F:amine transmembrane transporter activity"/>
    <property type="evidence" value="ECO:0007669"/>
    <property type="project" value="TreeGrafter"/>
</dbReference>
<evidence type="ECO:0000256" key="8">
    <source>
        <dbReference type="SAM" id="Phobius"/>
    </source>
</evidence>
<dbReference type="AlphaFoldDB" id="X1B551"/>
<dbReference type="GO" id="GO:0031460">
    <property type="term" value="P:glycine betaine transport"/>
    <property type="evidence" value="ECO:0007669"/>
    <property type="project" value="TreeGrafter"/>
</dbReference>
<evidence type="ECO:0000256" key="2">
    <source>
        <dbReference type="ARBA" id="ARBA00004236"/>
    </source>
</evidence>
<dbReference type="Pfam" id="PF00528">
    <property type="entry name" value="BPD_transp_1"/>
    <property type="match status" value="1"/>
</dbReference>
<evidence type="ECO:0000256" key="6">
    <source>
        <dbReference type="ARBA" id="ARBA00022989"/>
    </source>
</evidence>
<name>X1B551_9ZZZZ</name>
<dbReference type="PANTHER" id="PTHR47737:SF1">
    <property type="entry name" value="GLYCINE BETAINE_PROLINE BETAINE TRANSPORT SYSTEM PERMEASE PROTEIN PROW"/>
    <property type="match status" value="1"/>
</dbReference>
<keyword evidence="6 8" id="KW-1133">Transmembrane helix</keyword>